<dbReference type="EMBL" id="JAGFOA010000001">
    <property type="protein sequence ID" value="MBO3662603.1"/>
    <property type="molecule type" value="Genomic_DNA"/>
</dbReference>
<dbReference type="Gene3D" id="2.120.10.30">
    <property type="entry name" value="TolB, C-terminal domain"/>
    <property type="match status" value="1"/>
</dbReference>
<reference evidence="1" key="1">
    <citation type="submission" date="2021-03" db="EMBL/GenBank/DDBJ databases">
        <title>Microbacterium sp. nov., a novel actinobacterium isolated from cow dung.</title>
        <authorList>
            <person name="Zhang L."/>
        </authorList>
    </citation>
    <scope>NUCLEOTIDE SEQUENCE</scope>
    <source>
        <strain evidence="1">NEAU-LLB</strain>
    </source>
</reference>
<organism evidence="1 2">
    <name type="scientific">Microbacterium stercoris</name>
    <dbReference type="NCBI Taxonomy" id="2820289"/>
    <lineage>
        <taxon>Bacteria</taxon>
        <taxon>Bacillati</taxon>
        <taxon>Actinomycetota</taxon>
        <taxon>Actinomycetes</taxon>
        <taxon>Micrococcales</taxon>
        <taxon>Microbacteriaceae</taxon>
        <taxon>Microbacterium</taxon>
    </lineage>
</organism>
<comment type="caution">
    <text evidence="1">The sequence shown here is derived from an EMBL/GenBank/DDBJ whole genome shotgun (WGS) entry which is preliminary data.</text>
</comment>
<sequence length="333" mass="35542">MRRLVLTAVIVAVTAGMVAFGLAAYADRLTAPDPSGAVAEADLASVSGEPRIVFRSTAPGDGYGTVAMVPLADTDGARAFTGVACDRVDAVAQRASCLRTVRGVLTTFEADLYDESWQRIRSWPLPGIPSRTRLSDDGTLLTSTSFVTGHSYAGGAFSTETVVRALEPGRDDPGDIEQFALVVDGERVDVADRNMWGVTFVGGDEFYATAASASLGRTWLVRGDFATRTLTAVRTNAECPSISPDRTRVAYKVDRGGQHWGIAVLDLATGEEVELGESRSVDDQVEWLDDDTVLYGLPREDETGVSDVWALDLAPGATPRILVPLAWSPSVVR</sequence>
<name>A0A939QPJ9_9MICO</name>
<protein>
    <submittedName>
        <fullName evidence="1">Uncharacterized protein</fullName>
    </submittedName>
</protein>
<dbReference type="InterPro" id="IPR011042">
    <property type="entry name" value="6-blade_b-propeller_TolB-like"/>
</dbReference>
<gene>
    <name evidence="1" type="ORF">J5V96_03655</name>
</gene>
<proteinExistence type="predicted"/>
<evidence type="ECO:0000313" key="1">
    <source>
        <dbReference type="EMBL" id="MBO3662603.1"/>
    </source>
</evidence>
<dbReference type="RefSeq" id="WP_208500260.1">
    <property type="nucleotide sequence ID" value="NZ_JAGFOA010000001.1"/>
</dbReference>
<evidence type="ECO:0000313" key="2">
    <source>
        <dbReference type="Proteomes" id="UP000680132"/>
    </source>
</evidence>
<keyword evidence="2" id="KW-1185">Reference proteome</keyword>
<dbReference type="AlphaFoldDB" id="A0A939QPJ9"/>
<dbReference type="Proteomes" id="UP000680132">
    <property type="component" value="Unassembled WGS sequence"/>
</dbReference>
<dbReference type="SUPFAM" id="SSF82171">
    <property type="entry name" value="DPP6 N-terminal domain-like"/>
    <property type="match status" value="1"/>
</dbReference>
<accession>A0A939QPJ9</accession>